<dbReference type="AlphaFoldDB" id="A0A9W4T3C8"/>
<reference evidence="1" key="1">
    <citation type="submission" date="2022-08" db="EMBL/GenBank/DDBJ databases">
        <authorList>
            <person name="Kallberg Y."/>
            <person name="Tangrot J."/>
            <person name="Rosling A."/>
        </authorList>
    </citation>
    <scope>NUCLEOTIDE SEQUENCE</scope>
    <source>
        <strain evidence="1">Wild A</strain>
    </source>
</reference>
<comment type="caution">
    <text evidence="1">The sequence shown here is derived from an EMBL/GenBank/DDBJ whole genome shotgun (WGS) entry which is preliminary data.</text>
</comment>
<gene>
    <name evidence="1" type="ORF">FWILDA_LOCUS14979</name>
</gene>
<proteinExistence type="predicted"/>
<name>A0A9W4T3C8_9GLOM</name>
<protein>
    <submittedName>
        <fullName evidence="1">13132_t:CDS:1</fullName>
    </submittedName>
</protein>
<evidence type="ECO:0000313" key="1">
    <source>
        <dbReference type="EMBL" id="CAI2191250.1"/>
    </source>
</evidence>
<evidence type="ECO:0000313" key="2">
    <source>
        <dbReference type="Proteomes" id="UP001153678"/>
    </source>
</evidence>
<feature type="non-terminal residue" evidence="1">
    <location>
        <position position="1"/>
    </location>
</feature>
<keyword evidence="2" id="KW-1185">Reference proteome</keyword>
<dbReference type="EMBL" id="CAMKVN010007240">
    <property type="protein sequence ID" value="CAI2191250.1"/>
    <property type="molecule type" value="Genomic_DNA"/>
</dbReference>
<organism evidence="1 2">
    <name type="scientific">Funneliformis geosporum</name>
    <dbReference type="NCBI Taxonomy" id="1117311"/>
    <lineage>
        <taxon>Eukaryota</taxon>
        <taxon>Fungi</taxon>
        <taxon>Fungi incertae sedis</taxon>
        <taxon>Mucoromycota</taxon>
        <taxon>Glomeromycotina</taxon>
        <taxon>Glomeromycetes</taxon>
        <taxon>Glomerales</taxon>
        <taxon>Glomeraceae</taxon>
        <taxon>Funneliformis</taxon>
    </lineage>
</organism>
<accession>A0A9W4T3C8</accession>
<dbReference type="Proteomes" id="UP001153678">
    <property type="component" value="Unassembled WGS sequence"/>
</dbReference>
<sequence>KTHASVDFETNQIRLRYLARIIIVPITSSVNKTPLSYQPNLDQHEDELK</sequence>